<sequence>MSARSAKIIYKQAVKLVCYRLADMLIGIFRTAGYKLVKPGPARYFYDGGIAFAEITANLYRAQQ</sequence>
<organism evidence="1 2">
    <name type="scientific">Methylomonas rosea</name>
    <dbReference type="NCBI Taxonomy" id="2952227"/>
    <lineage>
        <taxon>Bacteria</taxon>
        <taxon>Pseudomonadati</taxon>
        <taxon>Pseudomonadota</taxon>
        <taxon>Gammaproteobacteria</taxon>
        <taxon>Methylococcales</taxon>
        <taxon>Methylococcaceae</taxon>
        <taxon>Methylomonas</taxon>
    </lineage>
</organism>
<reference evidence="1 2" key="1">
    <citation type="submission" date="2022-07" db="EMBL/GenBank/DDBJ databases">
        <title>Methylomonas rivi sp. nov., Methylomonas rosea sp. nov., Methylomonas aureus sp. nov. and Methylomonas subterranea sp. nov., four novel methanotrophs isolated from a freshwater creek and the deep terrestrial subsurface.</title>
        <authorList>
            <person name="Abin C."/>
            <person name="Sankaranarayanan K."/>
            <person name="Garner C."/>
            <person name="Sindelar R."/>
            <person name="Kotary K."/>
            <person name="Garner R."/>
            <person name="Barclay S."/>
            <person name="Lawson P."/>
            <person name="Krumholz L."/>
        </authorList>
    </citation>
    <scope>NUCLEOTIDE SEQUENCE [LARGE SCALE GENOMIC DNA]</scope>
    <source>
        <strain evidence="1 2">WSC-7</strain>
    </source>
</reference>
<proteinExistence type="predicted"/>
<comment type="caution">
    <text evidence="1">The sequence shown here is derived from an EMBL/GenBank/DDBJ whole genome shotgun (WGS) entry which is preliminary data.</text>
</comment>
<dbReference type="RefSeq" id="WP_256605842.1">
    <property type="nucleotide sequence ID" value="NZ_JANIBL010000008.1"/>
</dbReference>
<gene>
    <name evidence="1" type="ORF">NP589_04145</name>
</gene>
<keyword evidence="2" id="KW-1185">Reference proteome</keyword>
<dbReference type="Proteomes" id="UP001524570">
    <property type="component" value="Unassembled WGS sequence"/>
</dbReference>
<accession>A0ABT1TP97</accession>
<evidence type="ECO:0000313" key="2">
    <source>
        <dbReference type="Proteomes" id="UP001524570"/>
    </source>
</evidence>
<evidence type="ECO:0000313" key="1">
    <source>
        <dbReference type="EMBL" id="MCQ8116605.1"/>
    </source>
</evidence>
<protein>
    <submittedName>
        <fullName evidence="1">Uncharacterized protein</fullName>
    </submittedName>
</protein>
<name>A0ABT1TP97_9GAMM</name>
<dbReference type="EMBL" id="JANIBL010000008">
    <property type="protein sequence ID" value="MCQ8116605.1"/>
    <property type="molecule type" value="Genomic_DNA"/>
</dbReference>